<feature type="transmembrane region" description="Helical" evidence="6">
    <location>
        <begin position="196"/>
        <end position="214"/>
    </location>
</feature>
<dbReference type="Pfam" id="PF07690">
    <property type="entry name" value="MFS_1"/>
    <property type="match status" value="2"/>
</dbReference>
<feature type="transmembrane region" description="Helical" evidence="6">
    <location>
        <begin position="164"/>
        <end position="184"/>
    </location>
</feature>
<dbReference type="Gene3D" id="1.20.1250.20">
    <property type="entry name" value="MFS general substrate transporter like domains"/>
    <property type="match status" value="1"/>
</dbReference>
<evidence type="ECO:0000313" key="8">
    <source>
        <dbReference type="EMBL" id="PKG21985.1"/>
    </source>
</evidence>
<keyword evidence="3 6" id="KW-0812">Transmembrane</keyword>
<dbReference type="InterPro" id="IPR011701">
    <property type="entry name" value="MFS"/>
</dbReference>
<evidence type="ECO:0000256" key="4">
    <source>
        <dbReference type="ARBA" id="ARBA00022989"/>
    </source>
</evidence>
<name>A0A2N0YXL0_9BACI</name>
<feature type="domain" description="Major facilitator superfamily (MFS) profile" evidence="7">
    <location>
        <begin position="11"/>
        <end position="465"/>
    </location>
</feature>
<reference evidence="8 9" key="1">
    <citation type="journal article" date="2003" name="Int. J. Syst. Evol. Microbiol.">
        <title>Bacillus nealsonii sp. nov., isolated from a spacecraft-assembly facility, whose spores are gamma-radiation resistant.</title>
        <authorList>
            <person name="Venkateswaran K."/>
            <person name="Kempf M."/>
            <person name="Chen F."/>
            <person name="Satomi M."/>
            <person name="Nicholson W."/>
            <person name="Kern R."/>
        </authorList>
    </citation>
    <scope>NUCLEOTIDE SEQUENCE [LARGE SCALE GENOMIC DNA]</scope>
    <source>
        <strain evidence="8 9">FO-92</strain>
    </source>
</reference>
<dbReference type="InterPro" id="IPR036259">
    <property type="entry name" value="MFS_trans_sf"/>
</dbReference>
<keyword evidence="9" id="KW-1185">Reference proteome</keyword>
<dbReference type="Gene3D" id="1.20.1720.10">
    <property type="entry name" value="Multidrug resistance protein D"/>
    <property type="match status" value="1"/>
</dbReference>
<dbReference type="EMBL" id="PISE01000051">
    <property type="protein sequence ID" value="PKG21985.1"/>
    <property type="molecule type" value="Genomic_DNA"/>
</dbReference>
<evidence type="ECO:0000256" key="2">
    <source>
        <dbReference type="ARBA" id="ARBA00022448"/>
    </source>
</evidence>
<feature type="transmembrane region" description="Helical" evidence="6">
    <location>
        <begin position="135"/>
        <end position="158"/>
    </location>
</feature>
<keyword evidence="5 6" id="KW-0472">Membrane</keyword>
<feature type="transmembrane region" description="Helical" evidence="6">
    <location>
        <begin position="77"/>
        <end position="94"/>
    </location>
</feature>
<feature type="transmembrane region" description="Helical" evidence="6">
    <location>
        <begin position="300"/>
        <end position="317"/>
    </location>
</feature>
<evidence type="ECO:0000256" key="1">
    <source>
        <dbReference type="ARBA" id="ARBA00004651"/>
    </source>
</evidence>
<evidence type="ECO:0000256" key="3">
    <source>
        <dbReference type="ARBA" id="ARBA00022692"/>
    </source>
</evidence>
<dbReference type="PROSITE" id="PS50850">
    <property type="entry name" value="MFS"/>
    <property type="match status" value="1"/>
</dbReference>
<evidence type="ECO:0000256" key="6">
    <source>
        <dbReference type="SAM" id="Phobius"/>
    </source>
</evidence>
<dbReference type="AlphaFoldDB" id="A0A2N0YXL0"/>
<feature type="transmembrane region" description="Helical" evidence="6">
    <location>
        <begin position="100"/>
        <end position="123"/>
    </location>
</feature>
<sequence>MDKQKTHSILLLISVCAGAFLSHFSAGFVNIALTDISLYFSSSLALTQWIVNGYLLSIMLFLPFMGKLADQYGKRKIHNWGYLIFAVGAGVSALSTSIQLLIICRIVQGFGAAMLQAVNMAIVTDAYPEKHRGKALGIISTSVGFGALLGPSVGGLLIEAFSWHILFWTIVPISLAAFVLAQKFIPLDKQFYKSSFDYLGSMLFGVSIVTFVYVLNSIGEGVAKPFLFVIMAASIIAFLGFMYRSKRVEYPFIDPRIFSSLMVRSGGVILTISYAATFAAMVSLPFYLRGVLHYSAEHSGLLLMCYPLLLALFGPVSGSLSDRFGSIKIVFIGLFFLSISMFTLSFLTEHTTLPILIILFCFLGFSMGILTSPNYSIMMFYVPLQYLGMMGSTIALLRNIGMVLGTAVSITLMNSWLDLSLEDWMKNPRADSAQVMIGFHYLFLLLGVLTVLAGIYFFKCMWKSAESERKKRNLV</sequence>
<dbReference type="GO" id="GO:0005886">
    <property type="term" value="C:plasma membrane"/>
    <property type="evidence" value="ECO:0007669"/>
    <property type="project" value="UniProtKB-SubCell"/>
</dbReference>
<feature type="transmembrane region" description="Helical" evidence="6">
    <location>
        <begin position="9"/>
        <end position="33"/>
    </location>
</feature>
<keyword evidence="2" id="KW-0813">Transport</keyword>
<dbReference type="PANTHER" id="PTHR42718:SF9">
    <property type="entry name" value="MAJOR FACILITATOR SUPERFAMILY MULTIDRUG TRANSPORTER MFSC"/>
    <property type="match status" value="1"/>
</dbReference>
<dbReference type="Proteomes" id="UP000233375">
    <property type="component" value="Unassembled WGS sequence"/>
</dbReference>
<keyword evidence="4 6" id="KW-1133">Transmembrane helix</keyword>
<dbReference type="CDD" id="cd17321">
    <property type="entry name" value="MFS_MMR_MDR_like"/>
    <property type="match status" value="1"/>
</dbReference>
<accession>A0A2N0YXL0</accession>
<dbReference type="SUPFAM" id="SSF103473">
    <property type="entry name" value="MFS general substrate transporter"/>
    <property type="match status" value="1"/>
</dbReference>
<feature type="transmembrane region" description="Helical" evidence="6">
    <location>
        <begin position="396"/>
        <end position="417"/>
    </location>
</feature>
<comment type="subcellular location">
    <subcellularLocation>
        <location evidence="1">Cell membrane</location>
        <topology evidence="1">Multi-pass membrane protein</topology>
    </subcellularLocation>
</comment>
<feature type="transmembrane region" description="Helical" evidence="6">
    <location>
        <begin position="329"/>
        <end position="347"/>
    </location>
</feature>
<evidence type="ECO:0000313" key="9">
    <source>
        <dbReference type="Proteomes" id="UP000233375"/>
    </source>
</evidence>
<feature type="transmembrane region" description="Helical" evidence="6">
    <location>
        <begin position="226"/>
        <end position="245"/>
    </location>
</feature>
<feature type="transmembrane region" description="Helical" evidence="6">
    <location>
        <begin position="437"/>
        <end position="462"/>
    </location>
</feature>
<dbReference type="InterPro" id="IPR020846">
    <property type="entry name" value="MFS_dom"/>
</dbReference>
<feature type="transmembrane region" description="Helical" evidence="6">
    <location>
        <begin position="45"/>
        <end position="65"/>
    </location>
</feature>
<dbReference type="PANTHER" id="PTHR42718">
    <property type="entry name" value="MAJOR FACILITATOR SUPERFAMILY MULTIDRUG TRANSPORTER MFSC"/>
    <property type="match status" value="1"/>
</dbReference>
<proteinExistence type="predicted"/>
<evidence type="ECO:0000259" key="7">
    <source>
        <dbReference type="PROSITE" id="PS50850"/>
    </source>
</evidence>
<feature type="transmembrane region" description="Helical" evidence="6">
    <location>
        <begin position="266"/>
        <end position="288"/>
    </location>
</feature>
<evidence type="ECO:0000256" key="5">
    <source>
        <dbReference type="ARBA" id="ARBA00023136"/>
    </source>
</evidence>
<feature type="transmembrane region" description="Helical" evidence="6">
    <location>
        <begin position="353"/>
        <end position="375"/>
    </location>
</feature>
<dbReference type="PRINTS" id="PR01036">
    <property type="entry name" value="TCRTETB"/>
</dbReference>
<protein>
    <submittedName>
        <fullName evidence="8">MFS transporter</fullName>
    </submittedName>
</protein>
<dbReference type="GO" id="GO:0022857">
    <property type="term" value="F:transmembrane transporter activity"/>
    <property type="evidence" value="ECO:0007669"/>
    <property type="project" value="InterPro"/>
</dbReference>
<gene>
    <name evidence="8" type="ORF">CWS01_19635</name>
</gene>
<comment type="caution">
    <text evidence="8">The sequence shown here is derived from an EMBL/GenBank/DDBJ whole genome shotgun (WGS) entry which is preliminary data.</text>
</comment>
<dbReference type="OrthoDB" id="102502at2"/>
<organism evidence="8 9">
    <name type="scientific">Niallia nealsonii</name>
    <dbReference type="NCBI Taxonomy" id="115979"/>
    <lineage>
        <taxon>Bacteria</taxon>
        <taxon>Bacillati</taxon>
        <taxon>Bacillota</taxon>
        <taxon>Bacilli</taxon>
        <taxon>Bacillales</taxon>
        <taxon>Bacillaceae</taxon>
        <taxon>Niallia</taxon>
    </lineage>
</organism>